<evidence type="ECO:0000256" key="2">
    <source>
        <dbReference type="ARBA" id="ARBA00022741"/>
    </source>
</evidence>
<keyword evidence="5" id="KW-0175">Coiled coil</keyword>
<proteinExistence type="inferred from homology"/>
<keyword evidence="3" id="KW-0611">Plant defense</keyword>
<dbReference type="SUPFAM" id="SSF52058">
    <property type="entry name" value="L domain-like"/>
    <property type="match status" value="1"/>
</dbReference>
<accession>G7J296</accession>
<dbReference type="PANTHER" id="PTHR33463">
    <property type="entry name" value="NB-ARC DOMAIN-CONTAINING PROTEIN-RELATED"/>
    <property type="match status" value="1"/>
</dbReference>
<feature type="coiled-coil region" evidence="5">
    <location>
        <begin position="1208"/>
        <end position="1235"/>
    </location>
</feature>
<evidence type="ECO:0000256" key="4">
    <source>
        <dbReference type="ARBA" id="ARBA00022840"/>
    </source>
</evidence>
<dbReference type="eggNOG" id="KOG4658">
    <property type="taxonomic scope" value="Eukaryota"/>
</dbReference>
<dbReference type="AlphaFoldDB" id="G7J296"/>
<dbReference type="InterPro" id="IPR032675">
    <property type="entry name" value="LRR_dom_sf"/>
</dbReference>
<dbReference type="PRINTS" id="PR00364">
    <property type="entry name" value="DISEASERSIST"/>
</dbReference>
<comment type="similarity">
    <text evidence="1">Belongs to the disease resistance NB-LRR family.</text>
</comment>
<dbReference type="FunFam" id="3.40.50.300:FF:001091">
    <property type="entry name" value="Probable disease resistance protein At1g61300"/>
    <property type="match status" value="1"/>
</dbReference>
<dbReference type="SUPFAM" id="SSF52540">
    <property type="entry name" value="P-loop containing nucleoside triphosphate hydrolases"/>
    <property type="match status" value="1"/>
</dbReference>
<keyword evidence="2" id="KW-0547">Nucleotide-binding</keyword>
<evidence type="ECO:0000256" key="5">
    <source>
        <dbReference type="SAM" id="Coils"/>
    </source>
</evidence>
<dbReference type="PaxDb" id="3880-AES70759"/>
<dbReference type="Gene3D" id="3.40.50.300">
    <property type="entry name" value="P-loop containing nucleotide triphosphate hydrolases"/>
    <property type="match status" value="1"/>
</dbReference>
<dbReference type="GO" id="GO:0005524">
    <property type="term" value="F:ATP binding"/>
    <property type="evidence" value="ECO:0007669"/>
    <property type="project" value="UniProtKB-KW"/>
</dbReference>
<dbReference type="InterPro" id="IPR042197">
    <property type="entry name" value="Apaf_helical"/>
</dbReference>
<organism evidence="8 10">
    <name type="scientific">Medicago truncatula</name>
    <name type="common">Barrel medic</name>
    <name type="synonym">Medicago tribuloides</name>
    <dbReference type="NCBI Taxonomy" id="3880"/>
    <lineage>
        <taxon>Eukaryota</taxon>
        <taxon>Viridiplantae</taxon>
        <taxon>Streptophyta</taxon>
        <taxon>Embryophyta</taxon>
        <taxon>Tracheophyta</taxon>
        <taxon>Spermatophyta</taxon>
        <taxon>Magnoliopsida</taxon>
        <taxon>eudicotyledons</taxon>
        <taxon>Gunneridae</taxon>
        <taxon>Pentapetalae</taxon>
        <taxon>rosids</taxon>
        <taxon>fabids</taxon>
        <taxon>Fabales</taxon>
        <taxon>Fabaceae</taxon>
        <taxon>Papilionoideae</taxon>
        <taxon>50 kb inversion clade</taxon>
        <taxon>NPAAA clade</taxon>
        <taxon>Hologalegina</taxon>
        <taxon>IRL clade</taxon>
        <taxon>Trifolieae</taxon>
        <taxon>Medicago</taxon>
    </lineage>
</organism>
<evidence type="ECO:0000313" key="9">
    <source>
        <dbReference type="EnsemblPlants" id="AES70759"/>
    </source>
</evidence>
<dbReference type="GO" id="GO:0043531">
    <property type="term" value="F:ADP binding"/>
    <property type="evidence" value="ECO:0007669"/>
    <property type="project" value="InterPro"/>
</dbReference>
<evidence type="ECO:0000259" key="6">
    <source>
        <dbReference type="Pfam" id="PF00931"/>
    </source>
</evidence>
<dbReference type="GO" id="GO:0006952">
    <property type="term" value="P:defense response"/>
    <property type="evidence" value="ECO:0007669"/>
    <property type="project" value="UniProtKB-KW"/>
</dbReference>
<feature type="domain" description="Disease resistance protein At4g27190-like leucine-rich repeats" evidence="7">
    <location>
        <begin position="912"/>
        <end position="1004"/>
    </location>
</feature>
<evidence type="ECO:0000259" key="7">
    <source>
        <dbReference type="Pfam" id="PF23247"/>
    </source>
</evidence>
<dbReference type="Proteomes" id="UP000002051">
    <property type="component" value="Chromosome 3"/>
</dbReference>
<dbReference type="InterPro" id="IPR057135">
    <property type="entry name" value="At4g27190-like_LRR"/>
</dbReference>
<dbReference type="Pfam" id="PF00931">
    <property type="entry name" value="NB-ARC"/>
    <property type="match status" value="1"/>
</dbReference>
<dbReference type="OMA" id="RRIANEC"/>
<keyword evidence="4" id="KW-0067">ATP-binding</keyword>
<dbReference type="InterPro" id="IPR002182">
    <property type="entry name" value="NB-ARC"/>
</dbReference>
<dbReference type="Gene3D" id="1.10.8.430">
    <property type="entry name" value="Helical domain of apoptotic protease-activating factors"/>
    <property type="match status" value="1"/>
</dbReference>
<reference evidence="8 10" key="1">
    <citation type="journal article" date="2011" name="Nature">
        <title>The Medicago genome provides insight into the evolution of rhizobial symbioses.</title>
        <authorList>
            <person name="Young N.D."/>
            <person name="Debelle F."/>
            <person name="Oldroyd G.E."/>
            <person name="Geurts R."/>
            <person name="Cannon S.B."/>
            <person name="Udvardi M.K."/>
            <person name="Benedito V.A."/>
            <person name="Mayer K.F."/>
            <person name="Gouzy J."/>
            <person name="Schoof H."/>
            <person name="Van de Peer Y."/>
            <person name="Proost S."/>
            <person name="Cook D.R."/>
            <person name="Meyers B.C."/>
            <person name="Spannagl M."/>
            <person name="Cheung F."/>
            <person name="De Mita S."/>
            <person name="Krishnakumar V."/>
            <person name="Gundlach H."/>
            <person name="Zhou S."/>
            <person name="Mudge J."/>
            <person name="Bharti A.K."/>
            <person name="Murray J.D."/>
            <person name="Naoumkina M.A."/>
            <person name="Rosen B."/>
            <person name="Silverstein K.A."/>
            <person name="Tang H."/>
            <person name="Rombauts S."/>
            <person name="Zhao P.X."/>
            <person name="Zhou P."/>
            <person name="Barbe V."/>
            <person name="Bardou P."/>
            <person name="Bechner M."/>
            <person name="Bellec A."/>
            <person name="Berger A."/>
            <person name="Berges H."/>
            <person name="Bidwell S."/>
            <person name="Bisseling T."/>
            <person name="Choisne N."/>
            <person name="Couloux A."/>
            <person name="Denny R."/>
            <person name="Deshpande S."/>
            <person name="Dai X."/>
            <person name="Doyle J.J."/>
            <person name="Dudez A.M."/>
            <person name="Farmer A.D."/>
            <person name="Fouteau S."/>
            <person name="Franken C."/>
            <person name="Gibelin C."/>
            <person name="Gish J."/>
            <person name="Goldstein S."/>
            <person name="Gonzalez A.J."/>
            <person name="Green P.J."/>
            <person name="Hallab A."/>
            <person name="Hartog M."/>
            <person name="Hua A."/>
            <person name="Humphray S.J."/>
            <person name="Jeong D.H."/>
            <person name="Jing Y."/>
            <person name="Jocker A."/>
            <person name="Kenton S.M."/>
            <person name="Kim D.J."/>
            <person name="Klee K."/>
            <person name="Lai H."/>
            <person name="Lang C."/>
            <person name="Lin S."/>
            <person name="Macmil S.L."/>
            <person name="Magdelenat G."/>
            <person name="Matthews L."/>
            <person name="McCorrison J."/>
            <person name="Monaghan E.L."/>
            <person name="Mun J.H."/>
            <person name="Najar F.Z."/>
            <person name="Nicholson C."/>
            <person name="Noirot C."/>
            <person name="O'Bleness M."/>
            <person name="Paule C.R."/>
            <person name="Poulain J."/>
            <person name="Prion F."/>
            <person name="Qin B."/>
            <person name="Qu C."/>
            <person name="Retzel E.F."/>
            <person name="Riddle C."/>
            <person name="Sallet E."/>
            <person name="Samain S."/>
            <person name="Samson N."/>
            <person name="Sanders I."/>
            <person name="Saurat O."/>
            <person name="Scarpelli C."/>
            <person name="Schiex T."/>
            <person name="Segurens B."/>
            <person name="Severin A.J."/>
            <person name="Sherrier D.J."/>
            <person name="Shi R."/>
            <person name="Sims S."/>
            <person name="Singer S.R."/>
            <person name="Sinharoy S."/>
            <person name="Sterck L."/>
            <person name="Viollet A."/>
            <person name="Wang B.B."/>
            <person name="Wang K."/>
            <person name="Wang M."/>
            <person name="Wang X."/>
            <person name="Warfsmann J."/>
            <person name="Weissenbach J."/>
            <person name="White D.D."/>
            <person name="White J.D."/>
            <person name="Wiley G.B."/>
            <person name="Wincker P."/>
            <person name="Xing Y."/>
            <person name="Yang L."/>
            <person name="Yao Z."/>
            <person name="Ying F."/>
            <person name="Zhai J."/>
            <person name="Zhou L."/>
            <person name="Zuber A."/>
            <person name="Denarie J."/>
            <person name="Dixon R.A."/>
            <person name="May G.D."/>
            <person name="Schwartz D.C."/>
            <person name="Rogers J."/>
            <person name="Quetier F."/>
            <person name="Town C.D."/>
            <person name="Roe B.A."/>
        </authorList>
    </citation>
    <scope>NUCLEOTIDE SEQUENCE [LARGE SCALE GENOMIC DNA]</scope>
    <source>
        <strain evidence="8">A17</strain>
        <strain evidence="9 10">cv. Jemalong A17</strain>
    </source>
</reference>
<sequence length="1244" mass="142664">MASFLTDLAKSYVGKLINGVIAEPSYICCFTCIANDFEEQRAKLEIVSSTIKQRAVVATRRGEDIQDDALFWEEAADKLIQEYSKTKQKCLFGICPHIILRYKRGKELTNKKETIKRLIQSGKELSIGVPALLPDVEQYSSQVYIHFESRKSNYNQLLDALKDDNNYVIGLKGMGGTGKTMLAKEVGKELKQSKQFTQIIDTTVSFSPDIKKIQDDIARPLRLNFKDCSESDRPKKLRKTLTNGEKILLILDDVWGVINFDEIGIPDSDNHKGCRILVTTRNPLVCNKLGCSKTIQLELLSVGEAWTMFQWHADLNKISTKSLLDKGRRIANECKGLPIAISVIASSLKSKHPEVWDEALKSLQKPMHDVVEAGLVKIYRCFKFSYDNMKNEKAKELLLLCSEFREDEEISIERLTRLGIGGGLFGGDCGSYEEARSEVDLSKKELLNSCLLLEAGRSRVKMHDMVRDAAQWVPNKKIQTVKLHDKNQKEMAERETNIKYLFYECKLKDVFSFKIGGSELEILIITVHMDEDCHNVKIEVPISFFKNNSGLRVFHLSSNIFHGALSLPESIQLLKNIRSLLFTRVDLGDISILGNLQSLETLDLNHCKIDELPHGIKKLKKFRLLNLDDCEIARNDPFDVIEGCSSLQELYFTGSFNEFCREITFPKLKRFYIDEYRRSVNDSSPKYVSIEDKDQVFLSETTLKYCMQTAEILKLRRIQRGWINLIPNIVSMHQGMRNIAELSLHCISQLQFLIDTKHTDFQEPNFLSKLVVLKLDRMENLEELVNGPMPLDSLKNLKKLSIKDCKHLRSLFKCKLNCYNLKTIKLQNCPRLESMLPFLSAQELPALETINIRSCDGLKYHSMVSYRLHICEHVQCFPIESNSMCNIKEMNLSHLLEIKSVFILSITPKMMLETLTIKNCDELKNIIINTINHDSDGNNWGKVFPKLERIYVEDCIKLEHIFGHYDHDPKNQNHNEIHLHLPALKYIKLCNLPGLVSMCTKQYRPTFPRDVKLEDNGCSHVAIKSFRDVKIHPISESLDSTIRKEDGDVTTQYVDDKIWQETSNTNDDQGDPSQIDGDLSSYLVVTRELENIISNKHLAIENLSLLTDFLVKHPSFLTRDTSWSSRYKGYSYNCLAELLRFLQTHSALDVLGSSHSEFVDLLQDVRRCGFDKDWLDGVEKHALSYELQFSQNALQKLLVSEQHVTKEVEEMRLKINIFNQHLEDLKHQLTSLETRAALNASLGY</sequence>
<keyword evidence="10" id="KW-1185">Reference proteome</keyword>
<dbReference type="HOGENOM" id="CLU_000427_3_2_1"/>
<dbReference type="Pfam" id="PF23247">
    <property type="entry name" value="LRR_RPS2"/>
    <property type="match status" value="1"/>
</dbReference>
<dbReference type="InterPro" id="IPR027417">
    <property type="entry name" value="P-loop_NTPase"/>
</dbReference>
<dbReference type="Gene3D" id="3.80.10.10">
    <property type="entry name" value="Ribonuclease Inhibitor"/>
    <property type="match status" value="2"/>
</dbReference>
<reference evidence="9" key="3">
    <citation type="submission" date="2015-04" db="UniProtKB">
        <authorList>
            <consortium name="EnsemblPlants"/>
        </authorList>
    </citation>
    <scope>IDENTIFICATION</scope>
    <source>
        <strain evidence="9">cv. Jemalong A17</strain>
    </source>
</reference>
<evidence type="ECO:0000256" key="3">
    <source>
        <dbReference type="ARBA" id="ARBA00022821"/>
    </source>
</evidence>
<feature type="domain" description="NB-ARC" evidence="6">
    <location>
        <begin position="153"/>
        <end position="312"/>
    </location>
</feature>
<evidence type="ECO:0000313" key="8">
    <source>
        <dbReference type="EMBL" id="AES70759.1"/>
    </source>
</evidence>
<gene>
    <name evidence="9" type="primary">11440558</name>
    <name evidence="8" type="ordered locus">MTR_3g062010</name>
</gene>
<protein>
    <submittedName>
        <fullName evidence="8">LRR and NB-ARC domain disease resistance protein</fullName>
    </submittedName>
</protein>
<dbReference type="InterPro" id="IPR050905">
    <property type="entry name" value="Plant_NBS-LRR"/>
</dbReference>
<reference evidence="8 10" key="2">
    <citation type="journal article" date="2014" name="BMC Genomics">
        <title>An improved genome release (version Mt4.0) for the model legume Medicago truncatula.</title>
        <authorList>
            <person name="Tang H."/>
            <person name="Krishnakumar V."/>
            <person name="Bidwell S."/>
            <person name="Rosen B."/>
            <person name="Chan A."/>
            <person name="Zhou S."/>
            <person name="Gentzbittel L."/>
            <person name="Childs K.L."/>
            <person name="Yandell M."/>
            <person name="Gundlach H."/>
            <person name="Mayer K.F."/>
            <person name="Schwartz D.C."/>
            <person name="Town C.D."/>
        </authorList>
    </citation>
    <scope>GENOME REANNOTATION</scope>
    <source>
        <strain evidence="9 10">cv. Jemalong A17</strain>
    </source>
</reference>
<dbReference type="EMBL" id="CM001219">
    <property type="protein sequence ID" value="AES70759.1"/>
    <property type="molecule type" value="Genomic_DNA"/>
</dbReference>
<dbReference type="PANTHER" id="PTHR33463:SF105">
    <property type="entry name" value="AND NB-ARC DOMAIN DISEASE RESISTANCE PROTEIN, PUTATIVE-RELATED"/>
    <property type="match status" value="1"/>
</dbReference>
<evidence type="ECO:0000313" key="10">
    <source>
        <dbReference type="Proteomes" id="UP000002051"/>
    </source>
</evidence>
<name>G7J296_MEDTR</name>
<dbReference type="EnsemblPlants" id="AES70759">
    <property type="protein sequence ID" value="AES70759"/>
    <property type="gene ID" value="MTR_3g062010"/>
</dbReference>
<evidence type="ECO:0000256" key="1">
    <source>
        <dbReference type="ARBA" id="ARBA00008894"/>
    </source>
</evidence>